<reference evidence="11 12" key="1">
    <citation type="submission" date="2019-05" db="EMBL/GenBank/DDBJ databases">
        <title>The compact genome of Giardia muris reveals important steps in the evolution of intestinal protozoan parasites.</title>
        <authorList>
            <person name="Xu F."/>
            <person name="Jimenez-Gonzalez A."/>
            <person name="Einarsson E."/>
            <person name="Astvaldsson A."/>
            <person name="Peirasmaki D."/>
            <person name="Eckmann L."/>
            <person name="Andersson J.O."/>
            <person name="Svard S.G."/>
            <person name="Jerlstrom-Hultqvist J."/>
        </authorList>
    </citation>
    <scope>NUCLEOTIDE SEQUENCE [LARGE SCALE GENOMIC DNA]</scope>
    <source>
        <strain evidence="11 12">Roberts-Thomson</strain>
    </source>
</reference>
<keyword evidence="12" id="KW-1185">Reference proteome</keyword>
<evidence type="ECO:0000256" key="5">
    <source>
        <dbReference type="ARBA" id="ARBA00022989"/>
    </source>
</evidence>
<feature type="chain" id="PRO_5021262479" evidence="9">
    <location>
        <begin position="18"/>
        <end position="196"/>
    </location>
</feature>
<dbReference type="PROSITE" id="PS50866">
    <property type="entry name" value="GOLD"/>
    <property type="match status" value="1"/>
</dbReference>
<comment type="caution">
    <text evidence="11">The sequence shown here is derived from an EMBL/GenBank/DDBJ whole genome shotgun (WGS) entry which is preliminary data.</text>
</comment>
<evidence type="ECO:0000313" key="11">
    <source>
        <dbReference type="EMBL" id="TNJ27359.1"/>
    </source>
</evidence>
<gene>
    <name evidence="11" type="ORF">GMRT_24378</name>
</gene>
<dbReference type="InterPro" id="IPR015720">
    <property type="entry name" value="Emp24-like"/>
</dbReference>
<organism evidence="11 12">
    <name type="scientific">Giardia muris</name>
    <dbReference type="NCBI Taxonomy" id="5742"/>
    <lineage>
        <taxon>Eukaryota</taxon>
        <taxon>Metamonada</taxon>
        <taxon>Diplomonadida</taxon>
        <taxon>Hexamitidae</taxon>
        <taxon>Giardiinae</taxon>
        <taxon>Giardia</taxon>
    </lineage>
</organism>
<dbReference type="GO" id="GO:0016020">
    <property type="term" value="C:membrane"/>
    <property type="evidence" value="ECO:0007669"/>
    <property type="project" value="UniProtKB-SubCell"/>
</dbReference>
<feature type="domain" description="GOLD" evidence="10">
    <location>
        <begin position="23"/>
        <end position="116"/>
    </location>
</feature>
<protein>
    <submittedName>
        <fullName evidence="11">Transmembrane emp24 domain-containing protein</fullName>
    </submittedName>
</protein>
<dbReference type="InterPro" id="IPR009038">
    <property type="entry name" value="GOLD_dom"/>
</dbReference>
<dbReference type="PANTHER" id="PTHR22811">
    <property type="entry name" value="TRANSMEMBRANE EMP24 DOMAIN-CONTAINING PROTEIN"/>
    <property type="match status" value="1"/>
</dbReference>
<feature type="transmembrane region" description="Helical" evidence="8">
    <location>
        <begin position="167"/>
        <end position="190"/>
    </location>
</feature>
<dbReference type="AlphaFoldDB" id="A0A4Z1T4A3"/>
<evidence type="ECO:0000256" key="4">
    <source>
        <dbReference type="ARBA" id="ARBA00022729"/>
    </source>
</evidence>
<keyword evidence="4 9" id="KW-0732">Signal</keyword>
<keyword evidence="3 7" id="KW-0812">Transmembrane</keyword>
<evidence type="ECO:0000256" key="7">
    <source>
        <dbReference type="RuleBase" id="RU003827"/>
    </source>
</evidence>
<name>A0A4Z1T4A3_GIAMU</name>
<evidence type="ECO:0000256" key="3">
    <source>
        <dbReference type="ARBA" id="ARBA00022692"/>
    </source>
</evidence>
<sequence length="196" mass="21522">MILFFFVFLLADTLVMFTTPGQRTCIRENLQPGDEVTGTVSLSPVEHYNLDFSIVPAERRSVIFTTNAHADSFAFIADRAGPHAFCFVVKSNETNVDSTKACPVSDDITVALSVDVVRASSAVISDRFTALIEDIHKALSAIQADQRFSKLRGGKLLSGLSSISFKVWLFLLIEVVIVVTASVVQTATILRMHRKL</sequence>
<evidence type="ECO:0000256" key="2">
    <source>
        <dbReference type="ARBA" id="ARBA00007104"/>
    </source>
</evidence>
<comment type="similarity">
    <text evidence="2 7">Belongs to the EMP24/GP25L family.</text>
</comment>
<dbReference type="SMART" id="SM01190">
    <property type="entry name" value="EMP24_GP25L"/>
    <property type="match status" value="1"/>
</dbReference>
<feature type="signal peptide" evidence="9">
    <location>
        <begin position="1"/>
        <end position="17"/>
    </location>
</feature>
<evidence type="ECO:0000256" key="1">
    <source>
        <dbReference type="ARBA" id="ARBA00004479"/>
    </source>
</evidence>
<evidence type="ECO:0000256" key="8">
    <source>
        <dbReference type="SAM" id="Phobius"/>
    </source>
</evidence>
<keyword evidence="6 8" id="KW-0472">Membrane</keyword>
<proteinExistence type="inferred from homology"/>
<dbReference type="VEuPathDB" id="GiardiaDB:GMRT_24378"/>
<evidence type="ECO:0000259" key="10">
    <source>
        <dbReference type="PROSITE" id="PS50866"/>
    </source>
</evidence>
<evidence type="ECO:0000256" key="6">
    <source>
        <dbReference type="ARBA" id="ARBA00023136"/>
    </source>
</evidence>
<keyword evidence="5 8" id="KW-1133">Transmembrane helix</keyword>
<dbReference type="EMBL" id="VDLU01000004">
    <property type="protein sequence ID" value="TNJ27359.1"/>
    <property type="molecule type" value="Genomic_DNA"/>
</dbReference>
<dbReference type="Pfam" id="PF01105">
    <property type="entry name" value="EMP24_GP25L"/>
    <property type="match status" value="1"/>
</dbReference>
<evidence type="ECO:0000256" key="9">
    <source>
        <dbReference type="SAM" id="SignalP"/>
    </source>
</evidence>
<evidence type="ECO:0000313" key="12">
    <source>
        <dbReference type="Proteomes" id="UP000315496"/>
    </source>
</evidence>
<comment type="subcellular location">
    <subcellularLocation>
        <location evidence="1 7">Membrane</location>
        <topology evidence="1 7">Single-pass type I membrane protein</topology>
    </subcellularLocation>
</comment>
<accession>A0A4Z1T4A3</accession>
<dbReference type="Proteomes" id="UP000315496">
    <property type="component" value="Chromosome 4"/>
</dbReference>